<dbReference type="PROSITE" id="PS00061">
    <property type="entry name" value="ADH_SHORT"/>
    <property type="match status" value="1"/>
</dbReference>
<dbReference type="AlphaFoldDB" id="A0A1C6T4J7"/>
<comment type="similarity">
    <text evidence="1 3">Belongs to the short-chain dehydrogenases/reductases (SDR) family.</text>
</comment>
<dbReference type="GO" id="GO:0016491">
    <property type="term" value="F:oxidoreductase activity"/>
    <property type="evidence" value="ECO:0007669"/>
    <property type="project" value="UniProtKB-KW"/>
</dbReference>
<evidence type="ECO:0000256" key="2">
    <source>
        <dbReference type="ARBA" id="ARBA00023002"/>
    </source>
</evidence>
<gene>
    <name evidence="6" type="ORF">GA0070616_5534</name>
</gene>
<dbReference type="STRING" id="145857.GA0070616_5534"/>
<evidence type="ECO:0000259" key="5">
    <source>
        <dbReference type="SMART" id="SM00822"/>
    </source>
</evidence>
<dbReference type="PRINTS" id="PR00080">
    <property type="entry name" value="SDRFAMILY"/>
</dbReference>
<feature type="domain" description="Ketoreductase" evidence="5">
    <location>
        <begin position="9"/>
        <end position="195"/>
    </location>
</feature>
<proteinExistence type="inferred from homology"/>
<dbReference type="SUPFAM" id="SSF51735">
    <property type="entry name" value="NAD(P)-binding Rossmann-fold domains"/>
    <property type="match status" value="1"/>
</dbReference>
<evidence type="ECO:0000256" key="1">
    <source>
        <dbReference type="ARBA" id="ARBA00006484"/>
    </source>
</evidence>
<dbReference type="EMBL" id="FMHT01000003">
    <property type="protein sequence ID" value="SCL36617.1"/>
    <property type="molecule type" value="Genomic_DNA"/>
</dbReference>
<name>A0A1C6T4J7_9ACTN</name>
<evidence type="ECO:0000313" key="6">
    <source>
        <dbReference type="EMBL" id="SCL36617.1"/>
    </source>
</evidence>
<dbReference type="SMART" id="SM00822">
    <property type="entry name" value="PKS_KR"/>
    <property type="match status" value="1"/>
</dbReference>
<dbReference type="CDD" id="cd05233">
    <property type="entry name" value="SDR_c"/>
    <property type="match status" value="1"/>
</dbReference>
<dbReference type="Pfam" id="PF00106">
    <property type="entry name" value="adh_short"/>
    <property type="match status" value="1"/>
</dbReference>
<dbReference type="Proteomes" id="UP000199699">
    <property type="component" value="Unassembled WGS sequence"/>
</dbReference>
<reference evidence="6 7" key="1">
    <citation type="submission" date="2016-06" db="EMBL/GenBank/DDBJ databases">
        <authorList>
            <person name="Kjaerup R.B."/>
            <person name="Dalgaard T.S."/>
            <person name="Juul-Madsen H.R."/>
        </authorList>
    </citation>
    <scope>NUCLEOTIDE SEQUENCE [LARGE SCALE GENOMIC DNA]</scope>
    <source>
        <strain evidence="6 7">DSM 43818</strain>
    </source>
</reference>
<dbReference type="PANTHER" id="PTHR44196:SF1">
    <property type="entry name" value="DEHYDROGENASE_REDUCTASE SDR FAMILY MEMBER 7B"/>
    <property type="match status" value="1"/>
</dbReference>
<feature type="compositionally biased region" description="Low complexity" evidence="4">
    <location>
        <begin position="285"/>
        <end position="295"/>
    </location>
</feature>
<dbReference type="RefSeq" id="WP_091089472.1">
    <property type="nucleotide sequence ID" value="NZ_FMHT01000003.1"/>
</dbReference>
<feature type="compositionally biased region" description="Low complexity" evidence="4">
    <location>
        <begin position="311"/>
        <end position="329"/>
    </location>
</feature>
<dbReference type="InterPro" id="IPR036291">
    <property type="entry name" value="NAD(P)-bd_dom_sf"/>
</dbReference>
<dbReference type="GO" id="GO:0016020">
    <property type="term" value="C:membrane"/>
    <property type="evidence" value="ECO:0007669"/>
    <property type="project" value="TreeGrafter"/>
</dbReference>
<protein>
    <submittedName>
        <fullName evidence="6">Short-chain dehydrogenase</fullName>
    </submittedName>
</protein>
<organism evidence="6 7">
    <name type="scientific">Micromonospora nigra</name>
    <dbReference type="NCBI Taxonomy" id="145857"/>
    <lineage>
        <taxon>Bacteria</taxon>
        <taxon>Bacillati</taxon>
        <taxon>Actinomycetota</taxon>
        <taxon>Actinomycetes</taxon>
        <taxon>Micromonosporales</taxon>
        <taxon>Micromonosporaceae</taxon>
        <taxon>Micromonospora</taxon>
    </lineage>
</organism>
<dbReference type="InterPro" id="IPR057326">
    <property type="entry name" value="KR_dom"/>
</dbReference>
<sequence>MRTFVFTAGTAVVTGAASGIGEALAHGLARRGSDLVLLDRDADRLAAVAAAIGAAHPDCQLVTHVVDLADAHATARVAEEVRHRHPRIRLLVNNAGVALGGRFDQVTLEEFQWVIDVNFRAVVQLTHALLPALKAESGAHLVTVSSLFGLIAPPGQAAYSASKFAVRGFTEALRHELVDDGIGVTSVHPGGIRTRIAENARIGSGVSPEEYETGRRQFEKLLSIDPAVAAEVILRAVRRRRGRVLIGWSAKLPDLLARLAPASYGRLLVAGLNAAAGDPARRAGRPAPGAGSTRPPAEPAASAEGNPGVDPPSTADPAAPTADAPGQRS</sequence>
<dbReference type="Gene3D" id="3.40.50.720">
    <property type="entry name" value="NAD(P)-binding Rossmann-like Domain"/>
    <property type="match status" value="1"/>
</dbReference>
<dbReference type="PANTHER" id="PTHR44196">
    <property type="entry name" value="DEHYDROGENASE/REDUCTASE SDR FAMILY MEMBER 7B"/>
    <property type="match status" value="1"/>
</dbReference>
<dbReference type="OrthoDB" id="4690547at2"/>
<keyword evidence="2" id="KW-0560">Oxidoreductase</keyword>
<feature type="region of interest" description="Disordered" evidence="4">
    <location>
        <begin position="276"/>
        <end position="329"/>
    </location>
</feature>
<evidence type="ECO:0000256" key="3">
    <source>
        <dbReference type="RuleBase" id="RU000363"/>
    </source>
</evidence>
<keyword evidence="7" id="KW-1185">Reference proteome</keyword>
<dbReference type="PRINTS" id="PR00081">
    <property type="entry name" value="GDHRDH"/>
</dbReference>
<accession>A0A1C6T4J7</accession>
<dbReference type="InterPro" id="IPR002347">
    <property type="entry name" value="SDR_fam"/>
</dbReference>
<evidence type="ECO:0000313" key="7">
    <source>
        <dbReference type="Proteomes" id="UP000199699"/>
    </source>
</evidence>
<dbReference type="InterPro" id="IPR020904">
    <property type="entry name" value="Sc_DH/Rdtase_CS"/>
</dbReference>
<evidence type="ECO:0000256" key="4">
    <source>
        <dbReference type="SAM" id="MobiDB-lite"/>
    </source>
</evidence>